<evidence type="ECO:0000259" key="5">
    <source>
        <dbReference type="Pfam" id="PF03865"/>
    </source>
</evidence>
<dbReference type="InterPro" id="IPR013686">
    <property type="entry name" value="Polypept-transport_assoc_ShlB"/>
</dbReference>
<name>A0A074N2C7_ERYLO</name>
<dbReference type="Gene3D" id="3.10.20.310">
    <property type="entry name" value="membrane protein fhac"/>
    <property type="match status" value="1"/>
</dbReference>
<evidence type="ECO:0000256" key="2">
    <source>
        <dbReference type="ARBA" id="ARBA00022692"/>
    </source>
</evidence>
<reference evidence="7 8" key="1">
    <citation type="submission" date="2014-04" db="EMBL/GenBank/DDBJ databases">
        <title>A comprehensive comparison of genomes of Erythrobacter spp. strains.</title>
        <authorList>
            <person name="Zheng Q."/>
        </authorList>
    </citation>
    <scope>NUCLEOTIDE SEQUENCE [LARGE SCALE GENOMIC DNA]</scope>
    <source>
        <strain evidence="7 8">DSM 6997</strain>
    </source>
</reference>
<sequence length="583" mass="62434">MLAVAPNAVSAQGQPQGQIAPTREEIDRRGLEAELRGETNPVTVEGDIERAPCPLAAEQFADLTFTFSAPQFSGLEGIDPEMLRPAYAEYLGREIPVSTICDIRDRAATILRAKGYLAAVQVPAQTIGEGTVQFDVLLAKMRSVQVRGDAGSSGKALQPILDKLSSKPVFNANEAERYLLLARDIPGLDVRLTLQPLTKEQGGAPGDVVGVFDVVNTPMIIDVNFQNFGSKQIGRFGGLARVRFNGLTGLGDETMISAYSTHDFDEQIVASAYHEFKVGSEGLTLGLSGTKAWSQPDVPGPDVFDTDTLAISAYARYPIIRSQARNLSLTVGGDFINQSVDFTDLDFSRDELRVAFARLDVSGSDEDSINGRGGYTVFEPKLAYWASFEVRQGLDVFGASPDCGVGFVNCLAPGVTPPSRLDGDATGFAVRGDASVTYRPTPTFGLTARSRFQYSPDALLGYEQYSGGNFTVGRGYDPGAIIGDQGTGFQLEAFAGSLIPETPDGVAIQPFAFVDYATVSVNNIPDDSDSITSVGGGLRMAIGRQALFDLFAAVPLQRPDFATSRGDVRILGTLTVQLKPWFN</sequence>
<dbReference type="GO" id="GO:0008320">
    <property type="term" value="F:protein transmembrane transporter activity"/>
    <property type="evidence" value="ECO:0007669"/>
    <property type="project" value="TreeGrafter"/>
</dbReference>
<dbReference type="InterPro" id="IPR051544">
    <property type="entry name" value="TPS_OM_transporter"/>
</dbReference>
<keyword evidence="3" id="KW-0998">Cell outer membrane</keyword>
<dbReference type="AlphaFoldDB" id="A0A074N2C7"/>
<feature type="domain" description="Polypeptide-transport-associated ShlB-type" evidence="6">
    <location>
        <begin position="71"/>
        <end position="137"/>
    </location>
</feature>
<feature type="domain" description="Haemolysin activator HlyB C-terminal" evidence="5">
    <location>
        <begin position="216"/>
        <end position="539"/>
    </location>
</feature>
<keyword evidence="1" id="KW-1134">Transmembrane beta strand</keyword>
<comment type="caution">
    <text evidence="7">The sequence shown here is derived from an EMBL/GenBank/DDBJ whole genome shotgun (WGS) entry which is preliminary data.</text>
</comment>
<dbReference type="Gene3D" id="2.40.160.50">
    <property type="entry name" value="membrane protein fhac: a member of the omp85/tpsb transporter family"/>
    <property type="match status" value="1"/>
</dbReference>
<organism evidence="7 8">
    <name type="scientific">Erythrobacter longus</name>
    <dbReference type="NCBI Taxonomy" id="1044"/>
    <lineage>
        <taxon>Bacteria</taxon>
        <taxon>Pseudomonadati</taxon>
        <taxon>Pseudomonadota</taxon>
        <taxon>Alphaproteobacteria</taxon>
        <taxon>Sphingomonadales</taxon>
        <taxon>Erythrobacteraceae</taxon>
        <taxon>Erythrobacter/Porphyrobacter group</taxon>
        <taxon>Erythrobacter</taxon>
    </lineage>
</organism>
<dbReference type="Pfam" id="PF03865">
    <property type="entry name" value="ShlB"/>
    <property type="match status" value="1"/>
</dbReference>
<evidence type="ECO:0008006" key="9">
    <source>
        <dbReference type="Google" id="ProtNLM"/>
    </source>
</evidence>
<feature type="compositionally biased region" description="Polar residues" evidence="4">
    <location>
        <begin position="9"/>
        <end position="19"/>
    </location>
</feature>
<dbReference type="PANTHER" id="PTHR34597:SF6">
    <property type="entry name" value="BLR6126 PROTEIN"/>
    <property type="match status" value="1"/>
</dbReference>
<evidence type="ECO:0000259" key="6">
    <source>
        <dbReference type="Pfam" id="PF08479"/>
    </source>
</evidence>
<dbReference type="EMBL" id="JMIW01000001">
    <property type="protein sequence ID" value="KEO92067.1"/>
    <property type="molecule type" value="Genomic_DNA"/>
</dbReference>
<keyword evidence="2" id="KW-0812">Transmembrane</keyword>
<dbReference type="GO" id="GO:0046819">
    <property type="term" value="P:protein secretion by the type V secretion system"/>
    <property type="evidence" value="ECO:0007669"/>
    <property type="project" value="TreeGrafter"/>
</dbReference>
<accession>A0A074N2C7</accession>
<protein>
    <recommendedName>
        <fullName evidence="9">Hemin transporter</fullName>
    </recommendedName>
</protein>
<dbReference type="GO" id="GO:0098046">
    <property type="term" value="C:type V protein secretion system complex"/>
    <property type="evidence" value="ECO:0007669"/>
    <property type="project" value="TreeGrafter"/>
</dbReference>
<evidence type="ECO:0000256" key="4">
    <source>
        <dbReference type="SAM" id="MobiDB-lite"/>
    </source>
</evidence>
<dbReference type="STRING" id="1044.EH31_05185"/>
<evidence type="ECO:0000256" key="3">
    <source>
        <dbReference type="ARBA" id="ARBA00023237"/>
    </source>
</evidence>
<feature type="region of interest" description="Disordered" evidence="4">
    <location>
        <begin position="1"/>
        <end position="24"/>
    </location>
</feature>
<proteinExistence type="predicted"/>
<dbReference type="eggNOG" id="COG2831">
    <property type="taxonomic scope" value="Bacteria"/>
</dbReference>
<evidence type="ECO:0000256" key="1">
    <source>
        <dbReference type="ARBA" id="ARBA00022452"/>
    </source>
</evidence>
<evidence type="ECO:0000313" key="7">
    <source>
        <dbReference type="EMBL" id="KEO92067.1"/>
    </source>
</evidence>
<dbReference type="Proteomes" id="UP000027647">
    <property type="component" value="Unassembled WGS sequence"/>
</dbReference>
<dbReference type="InterPro" id="IPR005565">
    <property type="entry name" value="Hemolysn_activator_HlyB_C"/>
</dbReference>
<keyword evidence="8" id="KW-1185">Reference proteome</keyword>
<evidence type="ECO:0000313" key="8">
    <source>
        <dbReference type="Proteomes" id="UP000027647"/>
    </source>
</evidence>
<dbReference type="Pfam" id="PF08479">
    <property type="entry name" value="POTRA_2"/>
    <property type="match status" value="1"/>
</dbReference>
<gene>
    <name evidence="7" type="ORF">EH31_05185</name>
</gene>
<keyword evidence="1" id="KW-0472">Membrane</keyword>
<dbReference type="PANTHER" id="PTHR34597">
    <property type="entry name" value="SLR1661 PROTEIN"/>
    <property type="match status" value="1"/>
</dbReference>